<reference evidence="1 2" key="1">
    <citation type="submission" date="2012-05" db="EMBL/GenBank/DDBJ databases">
        <title>Recombination and specialization in a pathogen metapopulation.</title>
        <authorList>
            <person name="Gardiner A."/>
            <person name="Kemen E."/>
            <person name="Schultz-Larsen T."/>
            <person name="MacLean D."/>
            <person name="Van Oosterhout C."/>
            <person name="Jones J.D.G."/>
        </authorList>
    </citation>
    <scope>NUCLEOTIDE SEQUENCE [LARGE SCALE GENOMIC DNA]</scope>
    <source>
        <strain evidence="1 2">Ac Nc2</strain>
    </source>
</reference>
<dbReference type="Proteomes" id="UP000053237">
    <property type="component" value="Unassembled WGS sequence"/>
</dbReference>
<sequence>MPCLRRGSHNSFLSTISKFMVTTRKCTEGGKRIRYYVIQTILLPEASQPVATRRPSFVSLPSIQAQQRAAERQNLCIERRFSQFIRFRCSLIDTLCPDAEFIDCTYCNYLLRFFTTAWMQPWSFLKFAPSVHLKKRILVSFLNDLVCQTRLRLSRHPTCETFHLISALLSSFLNDRVYFSFT</sequence>
<keyword evidence="2" id="KW-1185">Reference proteome</keyword>
<name>A0A024GA49_9STRA</name>
<dbReference type="EMBL" id="CAIX01000045">
    <property type="protein sequence ID" value="CCI43212.1"/>
    <property type="molecule type" value="Genomic_DNA"/>
</dbReference>
<accession>A0A024GA49</accession>
<organism evidence="1 2">
    <name type="scientific">Albugo candida</name>
    <dbReference type="NCBI Taxonomy" id="65357"/>
    <lineage>
        <taxon>Eukaryota</taxon>
        <taxon>Sar</taxon>
        <taxon>Stramenopiles</taxon>
        <taxon>Oomycota</taxon>
        <taxon>Peronosporomycetes</taxon>
        <taxon>Albuginales</taxon>
        <taxon>Albuginaceae</taxon>
        <taxon>Albugo</taxon>
    </lineage>
</organism>
<gene>
    <name evidence="1" type="ORF">BN9_039960</name>
</gene>
<proteinExistence type="predicted"/>
<evidence type="ECO:0000313" key="1">
    <source>
        <dbReference type="EMBL" id="CCI43212.1"/>
    </source>
</evidence>
<dbReference type="InParanoid" id="A0A024GA49"/>
<dbReference type="AlphaFoldDB" id="A0A024GA49"/>
<comment type="caution">
    <text evidence="1">The sequence shown here is derived from an EMBL/GenBank/DDBJ whole genome shotgun (WGS) entry which is preliminary data.</text>
</comment>
<evidence type="ECO:0000313" key="2">
    <source>
        <dbReference type="Proteomes" id="UP000053237"/>
    </source>
</evidence>
<protein>
    <submittedName>
        <fullName evidence="1">Uncharacterized protein</fullName>
    </submittedName>
</protein>